<dbReference type="OrthoDB" id="407555at2759"/>
<dbReference type="InterPro" id="IPR013783">
    <property type="entry name" value="Ig-like_fold"/>
</dbReference>
<dbReference type="EMBL" id="AWWV01014532">
    <property type="protein sequence ID" value="OMO56130.1"/>
    <property type="molecule type" value="Genomic_DNA"/>
</dbReference>
<sequence>MKRRRLVKEADTVYSIPKLTSKDIEQILMEAQHRWLRPAEICEILKNYKKFRIAPEPAHMPPSGSLFLFDRKVLRYFRKDGHNWRKKKDGKTVKEAHEKLKAGSIDVLHCYYAHGEENENFQRRSYWMLEDDLSHIVLVHYREVKGNRTNFNRVKENEEAIPYSQESEGTIPNSEMESSISSSFHPNNGQLPSQTTDTSLNSVQASDYEDAESVYNHQASSQFQSFLEPQQSVAVRIDGGFPDPHVPLSHDDYNGKPSGSAFQLTQPDKNTEYNDAGLTYKPQKNLDITSWEDVLGNCTPGVESVQYQPQFTSTCDTMGQPFNNSFLRRQEFEDPLHVQEGQQASEGDSSHLSKWPLDQKLHSDFRFDLSYKNHEQEINHLVHPGKQQNNSIKYNQQTDPSNGKDGYVLKVDSQNHLTLEGKSISSAMRQHLLDGSSADEGLKKLDSFNRWMSKELGDVDESHMQPSSGAYWDAVEGQNGVDVSVMPSQGQLDTFFLGPSISQDQLFSIIDFSPNWAYEGSETKVLITGKFLKSNDETKNYKWSCMFGEVEVPAEVIADGVLRCHTPIHNAGRVPFYVTCSNRLACSEVREFEYRVRHIHDLEAVDRPTSNANDILIMRFGRLLCLGASSPHPNTYDVTDVSEVSNKINSLLEEDNEELLQMLRPNSEEGFVLEKLKEQLLQKLLKEKLRVWLLQKVAEGGKGPSILDEDGQGVIHFAAALGYDWAFEPTIIAGVNVNFRDVNGWTALHWAASYGRERTVASLISLGAAPGALTDPTPEFPLGKSSADLASANGHKGISGYLAESYLSSHLISLNLDNQDRNDNSDSRSDVTEEILGRNAAPPGYGGASDGPSLKDSLAAVCNATQAAARIHQVFRVQSFQKRQLEEYGNDKFGMSDERALSLIAVKSNKPGGQRDEHVHAAASRIQNKFRGWKGRKDFLIIRQRIVKIQAHVRGHQVRKNYRKITWSVGILEKVILRWRRKGSGLRGFKREALNEGPSTHASPKEDDYDFLKKGRKQTEERLQKALARVKSMAQNPAGRDQYSRMKNVVNEIQEKVMYNKAVMGAGVTDLDEDLIDLEKLLDDDAFMHTAP</sequence>
<dbReference type="AlphaFoldDB" id="A0A1R3GDQ5"/>
<reference evidence="19 20" key="1">
    <citation type="submission" date="2013-09" db="EMBL/GenBank/DDBJ databases">
        <title>Corchorus capsularis genome sequencing.</title>
        <authorList>
            <person name="Alam M."/>
            <person name="Haque M.S."/>
            <person name="Islam M.S."/>
            <person name="Emdad E.M."/>
            <person name="Islam M.M."/>
            <person name="Ahmed B."/>
            <person name="Halim A."/>
            <person name="Hossen Q.M.M."/>
            <person name="Hossain M.Z."/>
            <person name="Ahmed R."/>
            <person name="Khan M.M."/>
            <person name="Islam R."/>
            <person name="Rashid M.M."/>
            <person name="Khan S.A."/>
            <person name="Rahman M.S."/>
            <person name="Alam M."/>
        </authorList>
    </citation>
    <scope>NUCLEOTIDE SEQUENCE [LARGE SCALE GENOMIC DNA]</scope>
    <source>
        <strain evidence="20">cv. CVL-1</strain>
        <tissue evidence="19">Whole seedling</tissue>
    </source>
</reference>
<dbReference type="SUPFAM" id="SSF52540">
    <property type="entry name" value="P-loop containing nucleoside triphosphate hydrolases"/>
    <property type="match status" value="1"/>
</dbReference>
<keyword evidence="13" id="KW-0804">Transcription</keyword>
<dbReference type="OMA" id="NDSFTRW"/>
<keyword evidence="5" id="KW-0106">Calcium</keyword>
<evidence type="ECO:0000256" key="11">
    <source>
        <dbReference type="ARBA" id="ARBA00023125"/>
    </source>
</evidence>
<dbReference type="GO" id="GO:0003712">
    <property type="term" value="F:transcription coregulator activity"/>
    <property type="evidence" value="ECO:0007669"/>
    <property type="project" value="TreeGrafter"/>
</dbReference>
<evidence type="ECO:0000256" key="6">
    <source>
        <dbReference type="ARBA" id="ARBA00022860"/>
    </source>
</evidence>
<dbReference type="InterPro" id="IPR000048">
    <property type="entry name" value="IQ_motif_EF-hand-BS"/>
</dbReference>
<dbReference type="GO" id="GO:0003690">
    <property type="term" value="F:double-stranded DNA binding"/>
    <property type="evidence" value="ECO:0007669"/>
    <property type="project" value="TreeGrafter"/>
</dbReference>
<dbReference type="FunFam" id="1.20.5.190:FF:000003">
    <property type="entry name" value="Calmodulin-binding transcription activator 2"/>
    <property type="match status" value="1"/>
</dbReference>
<evidence type="ECO:0000256" key="17">
    <source>
        <dbReference type="SAM" id="MobiDB-lite"/>
    </source>
</evidence>
<dbReference type="GO" id="GO:0005516">
    <property type="term" value="F:calmodulin binding"/>
    <property type="evidence" value="ECO:0007669"/>
    <property type="project" value="UniProtKB-KW"/>
</dbReference>
<evidence type="ECO:0000313" key="19">
    <source>
        <dbReference type="EMBL" id="OMO56130.1"/>
    </source>
</evidence>
<feature type="coiled-coil region" evidence="16">
    <location>
        <begin position="1009"/>
        <end position="1036"/>
    </location>
</feature>
<dbReference type="InterPro" id="IPR005559">
    <property type="entry name" value="CG-1_dom"/>
</dbReference>
<dbReference type="Gene3D" id="1.25.40.20">
    <property type="entry name" value="Ankyrin repeat-containing domain"/>
    <property type="match status" value="1"/>
</dbReference>
<dbReference type="GO" id="GO:0009409">
    <property type="term" value="P:response to cold"/>
    <property type="evidence" value="ECO:0007669"/>
    <property type="project" value="UniProtKB-ARBA"/>
</dbReference>
<dbReference type="InterPro" id="IPR002110">
    <property type="entry name" value="Ankyrin_rpt"/>
</dbReference>
<dbReference type="PROSITE" id="PS51437">
    <property type="entry name" value="CG_1"/>
    <property type="match status" value="1"/>
</dbReference>
<dbReference type="GO" id="GO:0006357">
    <property type="term" value="P:regulation of transcription by RNA polymerase II"/>
    <property type="evidence" value="ECO:0007669"/>
    <property type="project" value="TreeGrafter"/>
</dbReference>
<dbReference type="SMART" id="SM01076">
    <property type="entry name" value="CG-1"/>
    <property type="match status" value="1"/>
</dbReference>
<feature type="compositionally biased region" description="Polar residues" evidence="17">
    <location>
        <begin position="386"/>
        <end position="401"/>
    </location>
</feature>
<dbReference type="FunFam" id="2.60.40.10:FF:000314">
    <property type="entry name" value="Calmodulin-binding transcription activator 2"/>
    <property type="match status" value="1"/>
</dbReference>
<dbReference type="InterPro" id="IPR002909">
    <property type="entry name" value="IPT_dom"/>
</dbReference>
<evidence type="ECO:0000256" key="14">
    <source>
        <dbReference type="ARBA" id="ARBA00023242"/>
    </source>
</evidence>
<evidence type="ECO:0000256" key="8">
    <source>
        <dbReference type="ARBA" id="ARBA00023016"/>
    </source>
</evidence>
<dbReference type="Gene3D" id="1.20.5.190">
    <property type="match status" value="1"/>
</dbReference>
<evidence type="ECO:0000256" key="5">
    <source>
        <dbReference type="ARBA" id="ARBA00022837"/>
    </source>
</evidence>
<comment type="similarity">
    <text evidence="2">Belongs to the CAMTA family.</text>
</comment>
<feature type="compositionally biased region" description="Polar residues" evidence="17">
    <location>
        <begin position="164"/>
        <end position="173"/>
    </location>
</feature>
<dbReference type="InterPro" id="IPR036770">
    <property type="entry name" value="Ankyrin_rpt-contain_sf"/>
</dbReference>
<dbReference type="Gramene" id="OMO56130">
    <property type="protein sequence ID" value="OMO56130"/>
    <property type="gene ID" value="CCACVL1_26756"/>
</dbReference>
<dbReference type="Pfam" id="PF03859">
    <property type="entry name" value="CG-1"/>
    <property type="match status" value="1"/>
</dbReference>
<dbReference type="PROSITE" id="PS50088">
    <property type="entry name" value="ANK_REPEAT"/>
    <property type="match status" value="1"/>
</dbReference>
<keyword evidence="4" id="KW-0677">Repeat</keyword>
<evidence type="ECO:0000313" key="20">
    <source>
        <dbReference type="Proteomes" id="UP000188268"/>
    </source>
</evidence>
<keyword evidence="6" id="KW-0112">Calmodulin-binding</keyword>
<keyword evidence="11" id="KW-0238">DNA-binding</keyword>
<dbReference type="Proteomes" id="UP000188268">
    <property type="component" value="Unassembled WGS sequence"/>
</dbReference>
<dbReference type="Pfam" id="PF12796">
    <property type="entry name" value="Ank_2"/>
    <property type="match status" value="1"/>
</dbReference>
<dbReference type="PROSITE" id="PS50096">
    <property type="entry name" value="IQ"/>
    <property type="match status" value="2"/>
</dbReference>
<keyword evidence="12" id="KW-0010">Activator</keyword>
<evidence type="ECO:0000259" key="18">
    <source>
        <dbReference type="PROSITE" id="PS51437"/>
    </source>
</evidence>
<dbReference type="Pfam" id="PF00612">
    <property type="entry name" value="IQ"/>
    <property type="match status" value="2"/>
</dbReference>
<proteinExistence type="inferred from homology"/>
<gene>
    <name evidence="19" type="ORF">CCACVL1_26756</name>
</gene>
<accession>A0A1R3GDQ5</accession>
<dbReference type="SMART" id="SM00015">
    <property type="entry name" value="IQ"/>
    <property type="match status" value="2"/>
</dbReference>
<feature type="repeat" description="ANK" evidence="15">
    <location>
        <begin position="743"/>
        <end position="775"/>
    </location>
</feature>
<dbReference type="Pfam" id="PF01833">
    <property type="entry name" value="TIG"/>
    <property type="match status" value="1"/>
</dbReference>
<evidence type="ECO:0000256" key="7">
    <source>
        <dbReference type="ARBA" id="ARBA00023015"/>
    </source>
</evidence>
<feature type="compositionally biased region" description="Polar residues" evidence="17">
    <location>
        <begin position="184"/>
        <end position="201"/>
    </location>
</feature>
<dbReference type="Gene3D" id="2.60.40.10">
    <property type="entry name" value="Immunoglobulins"/>
    <property type="match status" value="1"/>
</dbReference>
<evidence type="ECO:0000256" key="12">
    <source>
        <dbReference type="ARBA" id="ARBA00023159"/>
    </source>
</evidence>
<evidence type="ECO:0000256" key="2">
    <source>
        <dbReference type="ARBA" id="ARBA00008267"/>
    </source>
</evidence>
<keyword evidence="14" id="KW-0539">Nucleus</keyword>
<organism evidence="19 20">
    <name type="scientific">Corchorus capsularis</name>
    <name type="common">Jute</name>
    <dbReference type="NCBI Taxonomy" id="210143"/>
    <lineage>
        <taxon>Eukaryota</taxon>
        <taxon>Viridiplantae</taxon>
        <taxon>Streptophyta</taxon>
        <taxon>Embryophyta</taxon>
        <taxon>Tracheophyta</taxon>
        <taxon>Spermatophyta</taxon>
        <taxon>Magnoliopsida</taxon>
        <taxon>eudicotyledons</taxon>
        <taxon>Gunneridae</taxon>
        <taxon>Pentapetalae</taxon>
        <taxon>rosids</taxon>
        <taxon>malvids</taxon>
        <taxon>Malvales</taxon>
        <taxon>Malvaceae</taxon>
        <taxon>Grewioideae</taxon>
        <taxon>Apeibeae</taxon>
        <taxon>Corchorus</taxon>
    </lineage>
</organism>
<evidence type="ECO:0000256" key="1">
    <source>
        <dbReference type="ARBA" id="ARBA00004123"/>
    </source>
</evidence>
<evidence type="ECO:0000256" key="15">
    <source>
        <dbReference type="PROSITE-ProRule" id="PRU00023"/>
    </source>
</evidence>
<evidence type="ECO:0000256" key="4">
    <source>
        <dbReference type="ARBA" id="ARBA00022737"/>
    </source>
</evidence>
<dbReference type="PANTHER" id="PTHR23335">
    <property type="entry name" value="CALMODULIN-BINDING TRANSCRIPTION ACTIVATOR CAMTA"/>
    <property type="match status" value="1"/>
</dbReference>
<keyword evidence="20" id="KW-1185">Reference proteome</keyword>
<dbReference type="InterPro" id="IPR027417">
    <property type="entry name" value="P-loop_NTPase"/>
</dbReference>
<feature type="region of interest" description="Disordered" evidence="17">
    <location>
        <begin position="159"/>
        <end position="201"/>
    </location>
</feature>
<evidence type="ECO:0000256" key="3">
    <source>
        <dbReference type="ARBA" id="ARBA00022553"/>
    </source>
</evidence>
<dbReference type="SUPFAM" id="SSF81296">
    <property type="entry name" value="E set domains"/>
    <property type="match status" value="1"/>
</dbReference>
<dbReference type="GO" id="GO:0005634">
    <property type="term" value="C:nucleus"/>
    <property type="evidence" value="ECO:0007669"/>
    <property type="project" value="UniProtKB-SubCell"/>
</dbReference>
<keyword evidence="9 15" id="KW-0040">ANK repeat</keyword>
<dbReference type="SMART" id="SM00248">
    <property type="entry name" value="ANK"/>
    <property type="match status" value="1"/>
</dbReference>
<feature type="domain" description="CG-1" evidence="18">
    <location>
        <begin position="24"/>
        <end position="150"/>
    </location>
</feature>
<keyword evidence="10 16" id="KW-0175">Coiled coil</keyword>
<evidence type="ECO:0000256" key="10">
    <source>
        <dbReference type="ARBA" id="ARBA00023054"/>
    </source>
</evidence>
<protein>
    <submittedName>
        <fullName evidence="19">IQ motif, EF-hand binding site</fullName>
    </submittedName>
</protein>
<keyword evidence="3" id="KW-0597">Phosphoprotein</keyword>
<keyword evidence="8" id="KW-0346">Stress response</keyword>
<dbReference type="PANTHER" id="PTHR23335:SF30">
    <property type="entry name" value="CALMODULIN-BINDING TRANSCRIPTION ACTIVATOR 3"/>
    <property type="match status" value="1"/>
</dbReference>
<dbReference type="PROSITE" id="PS50297">
    <property type="entry name" value="ANK_REP_REGION"/>
    <property type="match status" value="1"/>
</dbReference>
<name>A0A1R3GDQ5_COCAP</name>
<evidence type="ECO:0000256" key="16">
    <source>
        <dbReference type="SAM" id="Coils"/>
    </source>
</evidence>
<comment type="subcellular location">
    <subcellularLocation>
        <location evidence="1">Nucleus</location>
    </subcellularLocation>
</comment>
<feature type="compositionally biased region" description="Low complexity" evidence="17">
    <location>
        <begin position="174"/>
        <end position="183"/>
    </location>
</feature>
<dbReference type="SUPFAM" id="SSF48403">
    <property type="entry name" value="Ankyrin repeat"/>
    <property type="match status" value="1"/>
</dbReference>
<feature type="region of interest" description="Disordered" evidence="17">
    <location>
        <begin position="383"/>
        <end position="404"/>
    </location>
</feature>
<dbReference type="InterPro" id="IPR014756">
    <property type="entry name" value="Ig_E-set"/>
</dbReference>
<evidence type="ECO:0000256" key="13">
    <source>
        <dbReference type="ARBA" id="ARBA00023163"/>
    </source>
</evidence>
<evidence type="ECO:0000256" key="9">
    <source>
        <dbReference type="ARBA" id="ARBA00023043"/>
    </source>
</evidence>
<keyword evidence="7" id="KW-0805">Transcription regulation</keyword>
<comment type="caution">
    <text evidence="19">The sequence shown here is derived from an EMBL/GenBank/DDBJ whole genome shotgun (WGS) entry which is preliminary data.</text>
</comment>